<protein>
    <submittedName>
        <fullName evidence="2">Catalase</fullName>
    </submittedName>
</protein>
<accession>A0ABR6L7W1</accession>
<evidence type="ECO:0000313" key="3">
    <source>
        <dbReference type="Proteomes" id="UP000539538"/>
    </source>
</evidence>
<keyword evidence="3" id="KW-1185">Reference proteome</keyword>
<evidence type="ECO:0000256" key="1">
    <source>
        <dbReference type="SAM" id="MobiDB-lite"/>
    </source>
</evidence>
<sequence length="31" mass="3220">MTRPTMTTSAGAPVSDNRNSITAGECRPALL</sequence>
<proteinExistence type="predicted"/>
<comment type="caution">
    <text evidence="2">The sequence shown here is derived from an EMBL/GenBank/DDBJ whole genome shotgun (WGS) entry which is preliminary data.</text>
</comment>
<feature type="region of interest" description="Disordered" evidence="1">
    <location>
        <begin position="1"/>
        <end position="31"/>
    </location>
</feature>
<dbReference type="Gene3D" id="4.10.91.20">
    <property type="match status" value="1"/>
</dbReference>
<dbReference type="Proteomes" id="UP000539538">
    <property type="component" value="Unassembled WGS sequence"/>
</dbReference>
<organism evidence="2 3">
    <name type="scientific">Aminobacter niigataensis</name>
    <dbReference type="NCBI Taxonomy" id="83265"/>
    <lineage>
        <taxon>Bacteria</taxon>
        <taxon>Pseudomonadati</taxon>
        <taxon>Pseudomonadota</taxon>
        <taxon>Alphaproteobacteria</taxon>
        <taxon>Hyphomicrobiales</taxon>
        <taxon>Phyllobacteriaceae</taxon>
        <taxon>Aminobacter</taxon>
    </lineage>
</organism>
<gene>
    <name evidence="2" type="ORF">GGQ99_003868</name>
</gene>
<dbReference type="EMBL" id="JACHOT010000005">
    <property type="protein sequence ID" value="MBB4652095.1"/>
    <property type="molecule type" value="Genomic_DNA"/>
</dbReference>
<dbReference type="RefSeq" id="WP_245439504.1">
    <property type="nucleotide sequence ID" value="NZ_BAAAVZ010000003.1"/>
</dbReference>
<feature type="compositionally biased region" description="Polar residues" evidence="1">
    <location>
        <begin position="1"/>
        <end position="22"/>
    </location>
</feature>
<reference evidence="2 3" key="1">
    <citation type="submission" date="2020-08" db="EMBL/GenBank/DDBJ databases">
        <title>Genomic Encyclopedia of Type Strains, Phase IV (KMG-IV): sequencing the most valuable type-strain genomes for metagenomic binning, comparative biology and taxonomic classification.</title>
        <authorList>
            <person name="Goeker M."/>
        </authorList>
    </citation>
    <scope>NUCLEOTIDE SEQUENCE [LARGE SCALE GENOMIC DNA]</scope>
    <source>
        <strain evidence="2 3">DSM 7050</strain>
    </source>
</reference>
<name>A0ABR6L7W1_9HYPH</name>
<evidence type="ECO:0000313" key="2">
    <source>
        <dbReference type="EMBL" id="MBB4652095.1"/>
    </source>
</evidence>